<name>A0A5C6EH54_9BACT</name>
<sequence length="71" mass="7814">MTTPEQTETDAFSDVPSEFKVDAITADPLPWLIRNLRQRQASQHSSIEIGDKHTVTVQGPDAFPATHPVAD</sequence>
<evidence type="ECO:0000313" key="2">
    <source>
        <dbReference type="EMBL" id="TWU49153.1"/>
    </source>
</evidence>
<keyword evidence="3" id="KW-1185">Reference proteome</keyword>
<proteinExistence type="predicted"/>
<dbReference type="RefSeq" id="WP_146535457.1">
    <property type="nucleotide sequence ID" value="NZ_SJPX01000004.1"/>
</dbReference>
<protein>
    <submittedName>
        <fullName evidence="2">Uncharacterized protein</fullName>
    </submittedName>
</protein>
<dbReference type="Proteomes" id="UP000317977">
    <property type="component" value="Unassembled WGS sequence"/>
</dbReference>
<organism evidence="2 3">
    <name type="scientific">Rubripirellula reticaptiva</name>
    <dbReference type="NCBI Taxonomy" id="2528013"/>
    <lineage>
        <taxon>Bacteria</taxon>
        <taxon>Pseudomonadati</taxon>
        <taxon>Planctomycetota</taxon>
        <taxon>Planctomycetia</taxon>
        <taxon>Pirellulales</taxon>
        <taxon>Pirellulaceae</taxon>
        <taxon>Rubripirellula</taxon>
    </lineage>
</organism>
<dbReference type="EMBL" id="SJPX01000004">
    <property type="protein sequence ID" value="TWU49153.1"/>
    <property type="molecule type" value="Genomic_DNA"/>
</dbReference>
<feature type="region of interest" description="Disordered" evidence="1">
    <location>
        <begin position="42"/>
        <end position="71"/>
    </location>
</feature>
<evidence type="ECO:0000256" key="1">
    <source>
        <dbReference type="SAM" id="MobiDB-lite"/>
    </source>
</evidence>
<reference evidence="2 3" key="1">
    <citation type="submission" date="2019-02" db="EMBL/GenBank/DDBJ databases">
        <title>Deep-cultivation of Planctomycetes and their phenomic and genomic characterization uncovers novel biology.</title>
        <authorList>
            <person name="Wiegand S."/>
            <person name="Jogler M."/>
            <person name="Boedeker C."/>
            <person name="Pinto D."/>
            <person name="Vollmers J."/>
            <person name="Rivas-Marin E."/>
            <person name="Kohn T."/>
            <person name="Peeters S.H."/>
            <person name="Heuer A."/>
            <person name="Rast P."/>
            <person name="Oberbeckmann S."/>
            <person name="Bunk B."/>
            <person name="Jeske O."/>
            <person name="Meyerdierks A."/>
            <person name="Storesund J.E."/>
            <person name="Kallscheuer N."/>
            <person name="Luecker S."/>
            <person name="Lage O.M."/>
            <person name="Pohl T."/>
            <person name="Merkel B.J."/>
            <person name="Hornburger P."/>
            <person name="Mueller R.-W."/>
            <person name="Bruemmer F."/>
            <person name="Labrenz M."/>
            <person name="Spormann A.M."/>
            <person name="Op Den Camp H."/>
            <person name="Overmann J."/>
            <person name="Amann R."/>
            <person name="Jetten M.S.M."/>
            <person name="Mascher T."/>
            <person name="Medema M.H."/>
            <person name="Devos D.P."/>
            <person name="Kaster A.-K."/>
            <person name="Ovreas L."/>
            <person name="Rohde M."/>
            <person name="Galperin M.Y."/>
            <person name="Jogler C."/>
        </authorList>
    </citation>
    <scope>NUCLEOTIDE SEQUENCE [LARGE SCALE GENOMIC DNA]</scope>
    <source>
        <strain evidence="2 3">Poly59</strain>
    </source>
</reference>
<evidence type="ECO:0000313" key="3">
    <source>
        <dbReference type="Proteomes" id="UP000317977"/>
    </source>
</evidence>
<gene>
    <name evidence="2" type="ORF">Poly59_37670</name>
</gene>
<comment type="caution">
    <text evidence="2">The sequence shown here is derived from an EMBL/GenBank/DDBJ whole genome shotgun (WGS) entry which is preliminary data.</text>
</comment>
<dbReference type="AlphaFoldDB" id="A0A5C6EH54"/>
<accession>A0A5C6EH54</accession>